<dbReference type="InterPro" id="IPR035906">
    <property type="entry name" value="MetI-like_sf"/>
</dbReference>
<keyword evidence="3" id="KW-1003">Cell membrane</keyword>
<evidence type="ECO:0000256" key="3">
    <source>
        <dbReference type="ARBA" id="ARBA00022475"/>
    </source>
</evidence>
<dbReference type="InterPro" id="IPR010065">
    <property type="entry name" value="AA_ABC_transptr_permease_3TM"/>
</dbReference>
<gene>
    <name evidence="10" type="ORF">ACFFH7_32410</name>
</gene>
<dbReference type="EMBL" id="JBHLUD010000013">
    <property type="protein sequence ID" value="MFC0546258.1"/>
    <property type="molecule type" value="Genomic_DNA"/>
</dbReference>
<dbReference type="Proteomes" id="UP001589810">
    <property type="component" value="Unassembled WGS sequence"/>
</dbReference>
<dbReference type="InterPro" id="IPR000515">
    <property type="entry name" value="MetI-like"/>
</dbReference>
<sequence>MSNPIKAVPVRHPGRWLAGAVILVLAAMLAHSLVTNENFHWDVVGKYLTTSSVLNGLKNTLILTALAMLIGIVGGILLAVMRLSANPLLSWTAAAYIWLFRGTPVITQLLFWFFLAALYPRLGLGIPFGPTFLSVDTNSLIAPFTAALLGLGLNEAAYMAEIVRGGILSVDHGQTEAAEALGMSRAKILRRIVLPQAMRVIIPPTGNETISMLKTTSLVIVIAYFELMTAVQQIYSRNFQTIPLLIVAAIWYLLLTSILTFIQGFIERHFARGTVNR</sequence>
<dbReference type="RefSeq" id="WP_273936520.1">
    <property type="nucleotide sequence ID" value="NZ_CP097263.1"/>
</dbReference>
<dbReference type="CDD" id="cd06261">
    <property type="entry name" value="TM_PBP2"/>
    <property type="match status" value="1"/>
</dbReference>
<keyword evidence="6 8" id="KW-1133">Transmembrane helix</keyword>
<dbReference type="InterPro" id="IPR043429">
    <property type="entry name" value="ArtM/GltK/GlnP/TcyL/YhdX-like"/>
</dbReference>
<feature type="transmembrane region" description="Helical" evidence="8">
    <location>
        <begin position="241"/>
        <end position="262"/>
    </location>
</feature>
<evidence type="ECO:0000256" key="7">
    <source>
        <dbReference type="ARBA" id="ARBA00023136"/>
    </source>
</evidence>
<comment type="similarity">
    <text evidence="8">Belongs to the binding-protein-dependent transport system permease family.</text>
</comment>
<feature type="transmembrane region" description="Helical" evidence="8">
    <location>
        <begin position="93"/>
        <end position="119"/>
    </location>
</feature>
<comment type="subcellular location">
    <subcellularLocation>
        <location evidence="1 8">Cell membrane</location>
        <topology evidence="1 8">Multi-pass membrane protein</topology>
    </subcellularLocation>
</comment>
<keyword evidence="7 8" id="KW-0472">Membrane</keyword>
<evidence type="ECO:0000256" key="5">
    <source>
        <dbReference type="ARBA" id="ARBA00022970"/>
    </source>
</evidence>
<keyword evidence="4 8" id="KW-0812">Transmembrane</keyword>
<feature type="transmembrane region" description="Helical" evidence="8">
    <location>
        <begin position="217"/>
        <end position="235"/>
    </location>
</feature>
<evidence type="ECO:0000313" key="10">
    <source>
        <dbReference type="EMBL" id="MFC0546258.1"/>
    </source>
</evidence>
<evidence type="ECO:0000256" key="4">
    <source>
        <dbReference type="ARBA" id="ARBA00022692"/>
    </source>
</evidence>
<dbReference type="Gene3D" id="1.10.3720.10">
    <property type="entry name" value="MetI-like"/>
    <property type="match status" value="1"/>
</dbReference>
<feature type="transmembrane region" description="Helical" evidence="8">
    <location>
        <begin position="61"/>
        <end position="81"/>
    </location>
</feature>
<evidence type="ECO:0000256" key="6">
    <source>
        <dbReference type="ARBA" id="ARBA00022989"/>
    </source>
</evidence>
<dbReference type="Pfam" id="PF00528">
    <property type="entry name" value="BPD_transp_1"/>
    <property type="match status" value="1"/>
</dbReference>
<dbReference type="PROSITE" id="PS50928">
    <property type="entry name" value="ABC_TM1"/>
    <property type="match status" value="1"/>
</dbReference>
<name>A0ABV6N107_9PSEU</name>
<dbReference type="NCBIfam" id="TIGR01726">
    <property type="entry name" value="HEQRo_perm_3TM"/>
    <property type="match status" value="1"/>
</dbReference>
<comment type="caution">
    <text evidence="10">The sequence shown here is derived from an EMBL/GenBank/DDBJ whole genome shotgun (WGS) entry which is preliminary data.</text>
</comment>
<dbReference type="PANTHER" id="PTHR30614:SF0">
    <property type="entry name" value="L-CYSTINE TRANSPORT SYSTEM PERMEASE PROTEIN TCYL"/>
    <property type="match status" value="1"/>
</dbReference>
<feature type="transmembrane region" description="Helical" evidence="8">
    <location>
        <begin position="16"/>
        <end position="34"/>
    </location>
</feature>
<protein>
    <submittedName>
        <fullName evidence="10">Amino acid ABC transporter permease</fullName>
    </submittedName>
</protein>
<feature type="domain" description="ABC transmembrane type-1" evidence="9">
    <location>
        <begin position="57"/>
        <end position="263"/>
    </location>
</feature>
<feature type="transmembrane region" description="Helical" evidence="8">
    <location>
        <begin position="139"/>
        <end position="158"/>
    </location>
</feature>
<keyword evidence="11" id="KW-1185">Reference proteome</keyword>
<evidence type="ECO:0000313" key="11">
    <source>
        <dbReference type="Proteomes" id="UP001589810"/>
    </source>
</evidence>
<keyword evidence="2 8" id="KW-0813">Transport</keyword>
<evidence type="ECO:0000256" key="2">
    <source>
        <dbReference type="ARBA" id="ARBA00022448"/>
    </source>
</evidence>
<accession>A0ABV6N107</accession>
<proteinExistence type="inferred from homology"/>
<dbReference type="PANTHER" id="PTHR30614">
    <property type="entry name" value="MEMBRANE COMPONENT OF AMINO ACID ABC TRANSPORTER"/>
    <property type="match status" value="1"/>
</dbReference>
<evidence type="ECO:0000259" key="9">
    <source>
        <dbReference type="PROSITE" id="PS50928"/>
    </source>
</evidence>
<organism evidence="10 11">
    <name type="scientific">Kutzneria chonburiensis</name>
    <dbReference type="NCBI Taxonomy" id="1483604"/>
    <lineage>
        <taxon>Bacteria</taxon>
        <taxon>Bacillati</taxon>
        <taxon>Actinomycetota</taxon>
        <taxon>Actinomycetes</taxon>
        <taxon>Pseudonocardiales</taxon>
        <taxon>Pseudonocardiaceae</taxon>
        <taxon>Kutzneria</taxon>
    </lineage>
</organism>
<evidence type="ECO:0000256" key="8">
    <source>
        <dbReference type="RuleBase" id="RU363032"/>
    </source>
</evidence>
<reference evidence="10 11" key="1">
    <citation type="submission" date="2024-09" db="EMBL/GenBank/DDBJ databases">
        <authorList>
            <person name="Sun Q."/>
            <person name="Mori K."/>
        </authorList>
    </citation>
    <scope>NUCLEOTIDE SEQUENCE [LARGE SCALE GENOMIC DNA]</scope>
    <source>
        <strain evidence="10 11">TBRC 1432</strain>
    </source>
</reference>
<evidence type="ECO:0000256" key="1">
    <source>
        <dbReference type="ARBA" id="ARBA00004651"/>
    </source>
</evidence>
<dbReference type="SUPFAM" id="SSF161098">
    <property type="entry name" value="MetI-like"/>
    <property type="match status" value="1"/>
</dbReference>
<keyword evidence="5" id="KW-0029">Amino-acid transport</keyword>